<gene>
    <name evidence="1" type="ORF">ARMOST_03182</name>
</gene>
<keyword evidence="2" id="KW-1185">Reference proteome</keyword>
<evidence type="ECO:0008006" key="3">
    <source>
        <dbReference type="Google" id="ProtNLM"/>
    </source>
</evidence>
<dbReference type="Gene3D" id="3.60.130.30">
    <property type="match status" value="1"/>
</dbReference>
<evidence type="ECO:0000313" key="2">
    <source>
        <dbReference type="Proteomes" id="UP000219338"/>
    </source>
</evidence>
<dbReference type="Proteomes" id="UP000219338">
    <property type="component" value="Unassembled WGS sequence"/>
</dbReference>
<organism evidence="1 2">
    <name type="scientific">Armillaria ostoyae</name>
    <name type="common">Armillaria root rot fungus</name>
    <dbReference type="NCBI Taxonomy" id="47428"/>
    <lineage>
        <taxon>Eukaryota</taxon>
        <taxon>Fungi</taxon>
        <taxon>Dikarya</taxon>
        <taxon>Basidiomycota</taxon>
        <taxon>Agaricomycotina</taxon>
        <taxon>Agaricomycetes</taxon>
        <taxon>Agaricomycetidae</taxon>
        <taxon>Agaricales</taxon>
        <taxon>Marasmiineae</taxon>
        <taxon>Physalacriaceae</taxon>
        <taxon>Armillaria</taxon>
    </lineage>
</organism>
<sequence length="215" mass="24288">MYLADHLDDFNEVCKETLCVFEEVEHHLQLNLSHTHYCHGNFRFITSGISFGGGQMRPGNLRNMVHNEKVMQNLLANWAMQHVIQFINKMFAATNIPISHLLHHDHSIFASFILNVGGVTTRCHHDHLNLGPGACPVFAVGNFDPTKGGHLVLWDLKLVIEFPSGSLIIIPSALLEHSNIPISQDETCHSFTQYSAMGLFQWVDNGYRTDKDLEE</sequence>
<proteinExistence type="predicted"/>
<evidence type="ECO:0000313" key="1">
    <source>
        <dbReference type="EMBL" id="SJK99871.1"/>
    </source>
</evidence>
<reference evidence="2" key="1">
    <citation type="journal article" date="2017" name="Nat. Ecol. Evol.">
        <title>Genome expansion and lineage-specific genetic innovations in the forest pathogenic fungi Armillaria.</title>
        <authorList>
            <person name="Sipos G."/>
            <person name="Prasanna A.N."/>
            <person name="Walter M.C."/>
            <person name="O'Connor E."/>
            <person name="Balint B."/>
            <person name="Krizsan K."/>
            <person name="Kiss B."/>
            <person name="Hess J."/>
            <person name="Varga T."/>
            <person name="Slot J."/>
            <person name="Riley R."/>
            <person name="Boka B."/>
            <person name="Rigling D."/>
            <person name="Barry K."/>
            <person name="Lee J."/>
            <person name="Mihaltcheva S."/>
            <person name="LaButti K."/>
            <person name="Lipzen A."/>
            <person name="Waldron R."/>
            <person name="Moloney N.M."/>
            <person name="Sperisen C."/>
            <person name="Kredics L."/>
            <person name="Vagvoelgyi C."/>
            <person name="Patrignani A."/>
            <person name="Fitzpatrick D."/>
            <person name="Nagy I."/>
            <person name="Doyle S."/>
            <person name="Anderson J.B."/>
            <person name="Grigoriev I.V."/>
            <person name="Gueldener U."/>
            <person name="Muensterkoetter M."/>
            <person name="Nagy L.G."/>
        </authorList>
    </citation>
    <scope>NUCLEOTIDE SEQUENCE [LARGE SCALE GENOMIC DNA]</scope>
    <source>
        <strain evidence="2">C18/9</strain>
    </source>
</reference>
<protein>
    <recommendedName>
        <fullName evidence="3">Prolyl 4-hydroxylase alpha subunit Fe(2+) 2OG dioxygenase domain-containing protein</fullName>
    </recommendedName>
</protein>
<accession>A0A284QTZ8</accession>
<dbReference type="AlphaFoldDB" id="A0A284QTZ8"/>
<dbReference type="OrthoDB" id="3202607at2759"/>
<dbReference type="OMA" id="LFQWVDN"/>
<name>A0A284QTZ8_ARMOS</name>
<dbReference type="EMBL" id="FUEG01000002">
    <property type="protein sequence ID" value="SJK99871.1"/>
    <property type="molecule type" value="Genomic_DNA"/>
</dbReference>